<dbReference type="RefSeq" id="XP_005769713.1">
    <property type="nucleotide sequence ID" value="XM_005769656.1"/>
</dbReference>
<dbReference type="HOGENOM" id="CLU_998738_0_0_1"/>
<evidence type="ECO:0000256" key="1">
    <source>
        <dbReference type="ARBA" id="ARBA00022801"/>
    </source>
</evidence>
<evidence type="ECO:0000313" key="4">
    <source>
        <dbReference type="Proteomes" id="UP000013827"/>
    </source>
</evidence>
<dbReference type="PaxDb" id="2903-EOD17284"/>
<dbReference type="EnsemblProtists" id="EOD18283">
    <property type="protein sequence ID" value="EOD18283"/>
    <property type="gene ID" value="EMIHUDRAFT_196452"/>
</dbReference>
<keyword evidence="1" id="KW-0378">Hydrolase</keyword>
<dbReference type="AlphaFoldDB" id="A0A0D3J448"/>
<dbReference type="GO" id="GO:0016791">
    <property type="term" value="F:phosphatase activity"/>
    <property type="evidence" value="ECO:0007669"/>
    <property type="project" value="UniProtKB-ARBA"/>
</dbReference>
<keyword evidence="4" id="KW-1185">Reference proteome</keyword>
<dbReference type="SUPFAM" id="SSF52799">
    <property type="entry name" value="(Phosphotyrosine protein) phosphatases II"/>
    <property type="match status" value="1"/>
</dbReference>
<dbReference type="STRING" id="2903.R1E8P7"/>
<dbReference type="Pfam" id="PF22784">
    <property type="entry name" value="PTP-SAK"/>
    <property type="match status" value="1"/>
</dbReference>
<dbReference type="Gene3D" id="3.90.190.10">
    <property type="entry name" value="Protein tyrosine phosphatase superfamily"/>
    <property type="match status" value="1"/>
</dbReference>
<evidence type="ECO:0000313" key="3">
    <source>
        <dbReference type="EnsemblProtists" id="EOD18283"/>
    </source>
</evidence>
<dbReference type="InterPro" id="IPR000387">
    <property type="entry name" value="Tyr_Pase_dom"/>
</dbReference>
<dbReference type="Proteomes" id="UP000013827">
    <property type="component" value="Unassembled WGS sequence"/>
</dbReference>
<dbReference type="eggNOG" id="ENOG502S80H">
    <property type="taxonomic scope" value="Eukaryota"/>
</dbReference>
<reference evidence="4" key="1">
    <citation type="journal article" date="2013" name="Nature">
        <title>Pan genome of the phytoplankton Emiliania underpins its global distribution.</title>
        <authorList>
            <person name="Read B.A."/>
            <person name="Kegel J."/>
            <person name="Klute M.J."/>
            <person name="Kuo A."/>
            <person name="Lefebvre S.C."/>
            <person name="Maumus F."/>
            <person name="Mayer C."/>
            <person name="Miller J."/>
            <person name="Monier A."/>
            <person name="Salamov A."/>
            <person name="Young J."/>
            <person name="Aguilar M."/>
            <person name="Claverie J.M."/>
            <person name="Frickenhaus S."/>
            <person name="Gonzalez K."/>
            <person name="Herman E.K."/>
            <person name="Lin Y.C."/>
            <person name="Napier J."/>
            <person name="Ogata H."/>
            <person name="Sarno A.F."/>
            <person name="Shmutz J."/>
            <person name="Schroeder D."/>
            <person name="de Vargas C."/>
            <person name="Verret F."/>
            <person name="von Dassow P."/>
            <person name="Valentin K."/>
            <person name="Van de Peer Y."/>
            <person name="Wheeler G."/>
            <person name="Dacks J.B."/>
            <person name="Delwiche C.F."/>
            <person name="Dyhrman S.T."/>
            <person name="Glockner G."/>
            <person name="John U."/>
            <person name="Richards T."/>
            <person name="Worden A.Z."/>
            <person name="Zhang X."/>
            <person name="Grigoriev I.V."/>
            <person name="Allen A.E."/>
            <person name="Bidle K."/>
            <person name="Borodovsky M."/>
            <person name="Bowler C."/>
            <person name="Brownlee C."/>
            <person name="Cock J.M."/>
            <person name="Elias M."/>
            <person name="Gladyshev V.N."/>
            <person name="Groth M."/>
            <person name="Guda C."/>
            <person name="Hadaegh A."/>
            <person name="Iglesias-Rodriguez M.D."/>
            <person name="Jenkins J."/>
            <person name="Jones B.M."/>
            <person name="Lawson T."/>
            <person name="Leese F."/>
            <person name="Lindquist E."/>
            <person name="Lobanov A."/>
            <person name="Lomsadze A."/>
            <person name="Malik S.B."/>
            <person name="Marsh M.E."/>
            <person name="Mackinder L."/>
            <person name="Mock T."/>
            <person name="Mueller-Roeber B."/>
            <person name="Pagarete A."/>
            <person name="Parker M."/>
            <person name="Probert I."/>
            <person name="Quesneville H."/>
            <person name="Raines C."/>
            <person name="Rensing S.A."/>
            <person name="Riano-Pachon D.M."/>
            <person name="Richier S."/>
            <person name="Rokitta S."/>
            <person name="Shiraiwa Y."/>
            <person name="Soanes D.M."/>
            <person name="van der Giezen M."/>
            <person name="Wahlund T.M."/>
            <person name="Williams B."/>
            <person name="Wilson W."/>
            <person name="Wolfe G."/>
            <person name="Wurch L.L."/>
        </authorList>
    </citation>
    <scope>NUCLEOTIDE SEQUENCE</scope>
</reference>
<accession>A0A0D3J448</accession>
<feature type="domain" description="Tyrosine specific protein phosphatases" evidence="2">
    <location>
        <begin position="133"/>
        <end position="207"/>
    </location>
</feature>
<dbReference type="KEGG" id="ehx:EMIHUDRAFT_244196"/>
<name>A0A0D3J448_EMIH1</name>
<dbReference type="OMA" id="PRWHIIG"/>
<reference evidence="3" key="2">
    <citation type="submission" date="2024-10" db="UniProtKB">
        <authorList>
            <consortium name="EnsemblProtists"/>
        </authorList>
    </citation>
    <scope>IDENTIFICATION</scope>
</reference>
<proteinExistence type="predicted"/>
<sequence>MFAAMSTSFAASFALPPLPDLRDLEALQATHSVSDTAHWAIPGLVMQGRHPGSGRGSTLSRLTAIRSEGCGTFVCLQAEVPPQDGSTVLGGVAVEPLPGLEPYAADAAAAAPESPLKFAHFGIRDMHPADDVAALRSLVYELARRVRTGEVLYVHCWGGKGRAGLVCACLLAYLYNIGAEEALVRTQVYCSLRNQGVGATLLSPETEEQKQQVREFVRLSRAAPDCVDNPNT</sequence>
<protein>
    <recommendedName>
        <fullName evidence="2">Tyrosine specific protein phosphatases domain-containing protein</fullName>
    </recommendedName>
</protein>
<dbReference type="GeneID" id="19046284"/>
<dbReference type="GeneID" id="17263433"/>
<evidence type="ECO:0000259" key="2">
    <source>
        <dbReference type="PROSITE" id="PS50056"/>
    </source>
</evidence>
<dbReference type="PROSITE" id="PS50056">
    <property type="entry name" value="TYR_PHOSPHATASE_2"/>
    <property type="match status" value="1"/>
</dbReference>
<dbReference type="InterPro" id="IPR029021">
    <property type="entry name" value="Prot-tyrosine_phosphatase-like"/>
</dbReference>
<dbReference type="EnsemblProtists" id="EOD17284">
    <property type="protein sequence ID" value="EOD17284"/>
    <property type="gene ID" value="EMIHUDRAFT_244196"/>
</dbReference>
<dbReference type="RefSeq" id="XP_005770712.1">
    <property type="nucleotide sequence ID" value="XM_005770655.1"/>
</dbReference>
<dbReference type="InterPro" id="IPR057023">
    <property type="entry name" value="PTP-SAK"/>
</dbReference>
<dbReference type="KEGG" id="ehx:EMIHUDRAFT_196452"/>
<organism evidence="3 4">
    <name type="scientific">Emiliania huxleyi (strain CCMP1516)</name>
    <dbReference type="NCBI Taxonomy" id="280463"/>
    <lineage>
        <taxon>Eukaryota</taxon>
        <taxon>Haptista</taxon>
        <taxon>Haptophyta</taxon>
        <taxon>Prymnesiophyceae</taxon>
        <taxon>Isochrysidales</taxon>
        <taxon>Noelaerhabdaceae</taxon>
        <taxon>Emiliania</taxon>
    </lineage>
</organism>